<feature type="compositionally biased region" description="Basic and acidic residues" evidence="1">
    <location>
        <begin position="120"/>
        <end position="129"/>
    </location>
</feature>
<keyword evidence="3" id="KW-1185">Reference proteome</keyword>
<reference evidence="2" key="1">
    <citation type="journal article" date="2021" name="Nat. Commun.">
        <title>Genetic determinants of endophytism in the Arabidopsis root mycobiome.</title>
        <authorList>
            <person name="Mesny F."/>
            <person name="Miyauchi S."/>
            <person name="Thiergart T."/>
            <person name="Pickel B."/>
            <person name="Atanasova L."/>
            <person name="Karlsson M."/>
            <person name="Huettel B."/>
            <person name="Barry K.W."/>
            <person name="Haridas S."/>
            <person name="Chen C."/>
            <person name="Bauer D."/>
            <person name="Andreopoulos W."/>
            <person name="Pangilinan J."/>
            <person name="LaButti K."/>
            <person name="Riley R."/>
            <person name="Lipzen A."/>
            <person name="Clum A."/>
            <person name="Drula E."/>
            <person name="Henrissat B."/>
            <person name="Kohler A."/>
            <person name="Grigoriev I.V."/>
            <person name="Martin F.M."/>
            <person name="Hacquard S."/>
        </authorList>
    </citation>
    <scope>NUCLEOTIDE SEQUENCE</scope>
    <source>
        <strain evidence="2">MPI-CAGE-CH-0243</strain>
    </source>
</reference>
<dbReference type="AlphaFoldDB" id="A0A9P9EJ73"/>
<proteinExistence type="predicted"/>
<feature type="compositionally biased region" description="Basic and acidic residues" evidence="1">
    <location>
        <begin position="231"/>
        <end position="247"/>
    </location>
</feature>
<name>A0A9P9EJ73_9PLEO</name>
<feature type="compositionally biased region" description="Basic and acidic residues" evidence="1">
    <location>
        <begin position="136"/>
        <end position="146"/>
    </location>
</feature>
<dbReference type="Proteomes" id="UP000700596">
    <property type="component" value="Unassembled WGS sequence"/>
</dbReference>
<evidence type="ECO:0000313" key="2">
    <source>
        <dbReference type="EMBL" id="KAH7138021.1"/>
    </source>
</evidence>
<protein>
    <submittedName>
        <fullName evidence="2">Uncharacterized protein</fullName>
    </submittedName>
</protein>
<dbReference type="EMBL" id="JAGMWT010000001">
    <property type="protein sequence ID" value="KAH7138021.1"/>
    <property type="molecule type" value="Genomic_DNA"/>
</dbReference>
<gene>
    <name evidence="2" type="ORF">B0J11DRAFT_609638</name>
</gene>
<feature type="compositionally biased region" description="Polar residues" evidence="1">
    <location>
        <begin position="194"/>
        <end position="211"/>
    </location>
</feature>
<sequence length="607" mass="66612">MADSLAQIDGNDDFYKSWLSVNGNDEYSRYKKETAHPQLSYQDWSTSDKPLAPYLYHLTLNAWDGSNSSSDDESVENVPAHGPDQEPTERVTINGRSLPHVPKATAPIPDITYTKVSEIPVRKRQESSRKSVALETARKTKADAKKTATPSINNKIKSSETPIRKAPQKIRTSTEPTISPEDIDKSTPVADGPSPSSASNTPDGPSPTSISRRGLRTRTAAQQRPYFHNAKIYEDAEIADREPEVDTKSPPQVRTKLAQVSYPNSAEVSGEESPRIGDLTDVTPLSHSPAPEFPFPSEKRRPYNKAGRPWRKGEEDEDEDYLAANKKKSKKKSKGRKSLEKAIAGQTANVNPVPTTPSSTTKPGRKSRKSVLSNEYIGDESDSDAETPPQPPAQPQEQLPTSAIVNQLIDDHDSTRPKRRPRKSYVSEEFVHDDSDSEGIPDDGAIEILESPVPKKEPKAKRRSLKSYKSLEFVQDDSDEELTSAGGVGQHLVTTPATTPVDKGKGKARGRPKKDASEKKAEKKKKQATRGRPRKSDTGTEASSQDTIPIAPEDQDEAHRGKLREKTPSGERTETPKAGSESSVSKTAGPKINSESVPVESKNHLEE</sequence>
<accession>A0A9P9EJ73</accession>
<feature type="compositionally biased region" description="Polar residues" evidence="1">
    <location>
        <begin position="150"/>
        <end position="161"/>
    </location>
</feature>
<feature type="compositionally biased region" description="Basic residues" evidence="1">
    <location>
        <begin position="325"/>
        <end position="336"/>
    </location>
</feature>
<feature type="region of interest" description="Disordered" evidence="1">
    <location>
        <begin position="119"/>
        <end position="607"/>
    </location>
</feature>
<evidence type="ECO:0000313" key="3">
    <source>
        <dbReference type="Proteomes" id="UP000700596"/>
    </source>
</evidence>
<feature type="compositionally biased region" description="Basic and acidic residues" evidence="1">
    <location>
        <begin position="557"/>
        <end position="575"/>
    </location>
</feature>
<evidence type="ECO:0000256" key="1">
    <source>
        <dbReference type="SAM" id="MobiDB-lite"/>
    </source>
</evidence>
<dbReference type="OrthoDB" id="3795696at2759"/>
<feature type="region of interest" description="Disordered" evidence="1">
    <location>
        <begin position="63"/>
        <end position="106"/>
    </location>
</feature>
<organism evidence="2 3">
    <name type="scientific">Dendryphion nanum</name>
    <dbReference type="NCBI Taxonomy" id="256645"/>
    <lineage>
        <taxon>Eukaryota</taxon>
        <taxon>Fungi</taxon>
        <taxon>Dikarya</taxon>
        <taxon>Ascomycota</taxon>
        <taxon>Pezizomycotina</taxon>
        <taxon>Dothideomycetes</taxon>
        <taxon>Pleosporomycetidae</taxon>
        <taxon>Pleosporales</taxon>
        <taxon>Torulaceae</taxon>
        <taxon>Dendryphion</taxon>
    </lineage>
</organism>
<feature type="compositionally biased region" description="Basic and acidic residues" evidence="1">
    <location>
        <begin position="425"/>
        <end position="434"/>
    </location>
</feature>
<feature type="compositionally biased region" description="Basic residues" evidence="1">
    <location>
        <begin position="522"/>
        <end position="533"/>
    </location>
</feature>
<comment type="caution">
    <text evidence="2">The sequence shown here is derived from an EMBL/GenBank/DDBJ whole genome shotgun (WGS) entry which is preliminary data.</text>
</comment>
<feature type="compositionally biased region" description="Acidic residues" evidence="1">
    <location>
        <begin position="435"/>
        <end position="445"/>
    </location>
</feature>
<feature type="compositionally biased region" description="Low complexity" evidence="1">
    <location>
        <begin position="349"/>
        <end position="362"/>
    </location>
</feature>